<dbReference type="Pfam" id="PF25053">
    <property type="entry name" value="DUF7791"/>
    <property type="match status" value="1"/>
</dbReference>
<evidence type="ECO:0000256" key="1">
    <source>
        <dbReference type="ARBA" id="ARBA00022737"/>
    </source>
</evidence>
<comment type="caution">
    <text evidence="4">The sequence shown here is derived from an EMBL/GenBank/DDBJ whole genome shotgun (WGS) entry which is preliminary data.</text>
</comment>
<evidence type="ECO:0000313" key="4">
    <source>
        <dbReference type="EMBL" id="KAF7577895.1"/>
    </source>
</evidence>
<sequence>MKYISEDPRTTESLEKWAGPAKLYTASYFFWNQGYEMQKNKIGLFQSLLYQILKSAPDLIPLVIQNRLKHEEWEVEELKATFERIAGQTELNVKYCFFIDGLDEYNGAEEEVVEMLTFLSTSNAIKICASTRPRSVFERFFCNSARAFDIARFTKADMMQHVQHQLYEDENFRRLESIESRCEDIKKMIAELAQGVWLWVFLVTRDLKIAVNRDEGVDTLRKIILQFPTDLEEYFERIINSIRPQYLEEMSQIFLITVDELQPLPLYAFSLLEKERQDPDYAIKAPIKELHDRDLYTKYPAWKSHIRNRCSDLLVVDDEPVDIVLHSSYLSHPVDFLHRTVRDFLQDSYYTQLRANLRSSFVSTVSLCRMCLVLLKALPAKTFSDFYFRNSNIGLTDQLIYYAHETEKRDETAEYPLVGVLDELDRVNTHFASGMKNHWTHARDSADPLGLDVYREGGNCNFLALMVQARLTKYVRAKLETDPRNLQKRGRPLLDYALRPRRPTPISMPYHSHRDDPSVEISMVRLLLEHGADPNQPVHLNDGKTVWALFLLSIHEAAARSQSASGGAGVAPSLRTAWYQACELLIEYGARQDCILVSNRPELTIQVICKGAFGSARTDALQKLMEEKAREVQSQKGSCLMM</sequence>
<evidence type="ECO:0000259" key="2">
    <source>
        <dbReference type="Pfam" id="PF24883"/>
    </source>
</evidence>
<dbReference type="InterPro" id="IPR056693">
    <property type="entry name" value="DUF7791"/>
</dbReference>
<dbReference type="InterPro" id="IPR056884">
    <property type="entry name" value="NPHP3-like_N"/>
</dbReference>
<dbReference type="PANTHER" id="PTHR10039">
    <property type="entry name" value="AMELOGENIN"/>
    <property type="match status" value="1"/>
</dbReference>
<dbReference type="Proteomes" id="UP000245464">
    <property type="component" value="Chromosome 1"/>
</dbReference>
<protein>
    <submittedName>
        <fullName evidence="4">Uncharacterized protein</fullName>
    </submittedName>
</protein>
<proteinExistence type="predicted"/>
<dbReference type="KEGG" id="ptrr:90954207"/>
<organism evidence="4 5">
    <name type="scientific">Pyrenophora tritici-repentis</name>
    <dbReference type="NCBI Taxonomy" id="45151"/>
    <lineage>
        <taxon>Eukaryota</taxon>
        <taxon>Fungi</taxon>
        <taxon>Dikarya</taxon>
        <taxon>Ascomycota</taxon>
        <taxon>Pezizomycotina</taxon>
        <taxon>Dothideomycetes</taxon>
        <taxon>Pleosporomycetidae</taxon>
        <taxon>Pleosporales</taxon>
        <taxon>Pleosporineae</taxon>
        <taxon>Pleosporaceae</taxon>
        <taxon>Pyrenophora</taxon>
    </lineage>
</organism>
<feature type="domain" description="DUF7791" evidence="3">
    <location>
        <begin position="241"/>
        <end position="381"/>
    </location>
</feature>
<keyword evidence="1" id="KW-0677">Repeat</keyword>
<dbReference type="AlphaFoldDB" id="A0A317AGY2"/>
<accession>A0A317AGY2</accession>
<evidence type="ECO:0000313" key="5">
    <source>
        <dbReference type="Proteomes" id="UP000245464"/>
    </source>
</evidence>
<reference evidence="4 5" key="1">
    <citation type="journal article" date="2018" name="BMC Genomics">
        <title>Comparative genomics of the wheat fungal pathogen Pyrenophora tritici-repentis reveals chromosomal variations and genome plasticity.</title>
        <authorList>
            <person name="Moolhuijzen P."/>
            <person name="See P.T."/>
            <person name="Hane J.K."/>
            <person name="Shi G."/>
            <person name="Liu Z."/>
            <person name="Oliver R.P."/>
            <person name="Moffat C.S."/>
        </authorList>
    </citation>
    <scope>NUCLEOTIDE SEQUENCE [LARGE SCALE GENOMIC DNA]</scope>
    <source>
        <strain evidence="4">M4</strain>
    </source>
</reference>
<gene>
    <name evidence="4" type="ORF">PtrM4_021350</name>
</gene>
<name>A0A317AGY2_9PLEO</name>
<evidence type="ECO:0000259" key="3">
    <source>
        <dbReference type="Pfam" id="PF25053"/>
    </source>
</evidence>
<dbReference type="PANTHER" id="PTHR10039:SF5">
    <property type="entry name" value="NACHT DOMAIN-CONTAINING PROTEIN"/>
    <property type="match status" value="1"/>
</dbReference>
<dbReference type="RefSeq" id="XP_065965652.1">
    <property type="nucleotide sequence ID" value="XM_066103450.1"/>
</dbReference>
<feature type="domain" description="Nephrocystin 3-like N-terminal" evidence="2">
    <location>
        <begin position="25"/>
        <end position="132"/>
    </location>
</feature>
<dbReference type="EMBL" id="NQIK02000001">
    <property type="protein sequence ID" value="KAF7577895.1"/>
    <property type="molecule type" value="Genomic_DNA"/>
</dbReference>
<dbReference type="GeneID" id="90954207"/>
<dbReference type="Pfam" id="PF24883">
    <property type="entry name" value="NPHP3_N"/>
    <property type="match status" value="1"/>
</dbReference>